<comment type="similarity">
    <text evidence="2">Belongs to the mitochondrion-specific ribosomal protein mL50 family.</text>
</comment>
<dbReference type="InterPro" id="IPR018305">
    <property type="entry name" value="Ribosomal_m50"/>
</dbReference>
<accession>A0A0M3KCT6</accession>
<keyword evidence="5" id="KW-0687">Ribonucleoprotein</keyword>
<dbReference type="WBParaSite" id="ASIM_0001878801-mRNA-1">
    <property type="protein sequence ID" value="ASIM_0001878801-mRNA-1"/>
    <property type="gene ID" value="ASIM_0001878801"/>
</dbReference>
<evidence type="ECO:0000313" key="8">
    <source>
        <dbReference type="EMBL" id="VDK63709.1"/>
    </source>
</evidence>
<dbReference type="EMBL" id="UYRR01035148">
    <property type="protein sequence ID" value="VDK63709.1"/>
    <property type="molecule type" value="Genomic_DNA"/>
</dbReference>
<gene>
    <name evidence="8" type="ORF">ASIM_LOCUS18184</name>
</gene>
<proteinExistence type="inferred from homology"/>
<dbReference type="PANTHER" id="PTHR31542:SF1">
    <property type="entry name" value="LARGE RIBOSOMAL SUBUNIT PROTEIN ML50"/>
    <property type="match status" value="1"/>
</dbReference>
<evidence type="ECO:0000256" key="3">
    <source>
        <dbReference type="ARBA" id="ARBA00022980"/>
    </source>
</evidence>
<name>A0A0M3KCT6_ANISI</name>
<dbReference type="PANTHER" id="PTHR31542">
    <property type="entry name" value="39A RIBOSOMAL PROTEIN L50, MITOCHONDRIAL"/>
    <property type="match status" value="1"/>
</dbReference>
<keyword evidence="3" id="KW-0689">Ribosomal protein</keyword>
<dbReference type="Pfam" id="PF10501">
    <property type="entry name" value="Ribosomal_L50"/>
    <property type="match status" value="1"/>
</dbReference>
<keyword evidence="4" id="KW-0496">Mitochondrion</keyword>
<evidence type="ECO:0000256" key="5">
    <source>
        <dbReference type="ARBA" id="ARBA00023274"/>
    </source>
</evidence>
<reference evidence="8 9" key="2">
    <citation type="submission" date="2018-11" db="EMBL/GenBank/DDBJ databases">
        <authorList>
            <consortium name="Pathogen Informatics"/>
        </authorList>
    </citation>
    <scope>NUCLEOTIDE SEQUENCE [LARGE SCALE GENOMIC DNA]</scope>
</reference>
<dbReference type="GO" id="GO:0005762">
    <property type="term" value="C:mitochondrial large ribosomal subunit"/>
    <property type="evidence" value="ECO:0007669"/>
    <property type="project" value="TreeGrafter"/>
</dbReference>
<dbReference type="AlphaFoldDB" id="A0A0M3KCT6"/>
<protein>
    <recommendedName>
        <fullName evidence="6">Large ribosomal subunit protein mL50</fullName>
    </recommendedName>
    <alternativeName>
        <fullName evidence="7">39S ribosomal protein L50, mitochondrial</fullName>
    </alternativeName>
</protein>
<evidence type="ECO:0000256" key="7">
    <source>
        <dbReference type="ARBA" id="ARBA00035398"/>
    </source>
</evidence>
<reference evidence="10" key="1">
    <citation type="submission" date="2017-02" db="UniProtKB">
        <authorList>
            <consortium name="WormBaseParasite"/>
        </authorList>
    </citation>
    <scope>IDENTIFICATION</scope>
</reference>
<dbReference type="Proteomes" id="UP000267096">
    <property type="component" value="Unassembled WGS sequence"/>
</dbReference>
<evidence type="ECO:0000256" key="1">
    <source>
        <dbReference type="ARBA" id="ARBA00004173"/>
    </source>
</evidence>
<evidence type="ECO:0000256" key="6">
    <source>
        <dbReference type="ARBA" id="ARBA00035183"/>
    </source>
</evidence>
<comment type="subcellular location">
    <subcellularLocation>
        <location evidence="1">Mitochondrion</location>
    </subcellularLocation>
</comment>
<dbReference type="OrthoDB" id="9939609at2759"/>
<evidence type="ECO:0000313" key="9">
    <source>
        <dbReference type="Proteomes" id="UP000267096"/>
    </source>
</evidence>
<evidence type="ECO:0000256" key="2">
    <source>
        <dbReference type="ARBA" id="ARBA00008860"/>
    </source>
</evidence>
<organism evidence="10">
    <name type="scientific">Anisakis simplex</name>
    <name type="common">Herring worm</name>
    <dbReference type="NCBI Taxonomy" id="6269"/>
    <lineage>
        <taxon>Eukaryota</taxon>
        <taxon>Metazoa</taxon>
        <taxon>Ecdysozoa</taxon>
        <taxon>Nematoda</taxon>
        <taxon>Chromadorea</taxon>
        <taxon>Rhabditida</taxon>
        <taxon>Spirurina</taxon>
        <taxon>Ascaridomorpha</taxon>
        <taxon>Ascaridoidea</taxon>
        <taxon>Anisakidae</taxon>
        <taxon>Anisakis</taxon>
        <taxon>Anisakis simplex complex</taxon>
    </lineage>
</organism>
<sequence>MRPSVVRCVRMRRFLPSIFQKSAAAPNSAAEGADDPSLSKQQQERLKGALEKLRIDEPRVRAMANEENELEAFDSGDILDDGGINMDSIRARGFLRYRYNYEPPKDLEQRFKDVISKEFSTEWGQLVKDDGDVRRIDLTKNIRLKFKLLDLIGRTFKHIVPNNELHRMQSVGDVMQFYAQPVSNITEYARMARESGKHGGYVRSFPGNLHVMEHPVRFHPQDKEAYHGGVTAYPGRGGQVLGLRNKRLYRQFQPKEEWFDYEDQSFDYNRVDKDMPWDPEISKRMDRYPTKKYHLATKAFKRIATKKTETMSMADS</sequence>
<evidence type="ECO:0000313" key="10">
    <source>
        <dbReference type="WBParaSite" id="ASIM_0001878801-mRNA-1"/>
    </source>
</evidence>
<keyword evidence="9" id="KW-1185">Reference proteome</keyword>
<evidence type="ECO:0000256" key="4">
    <source>
        <dbReference type="ARBA" id="ARBA00023128"/>
    </source>
</evidence>